<evidence type="ECO:0000313" key="2">
    <source>
        <dbReference type="Proteomes" id="UP000016560"/>
    </source>
</evidence>
<comment type="caution">
    <text evidence="1">The sequence shown here is derived from an EMBL/GenBank/DDBJ whole genome shotgun (WGS) entry which is preliminary data.</text>
</comment>
<dbReference type="Proteomes" id="UP000016560">
    <property type="component" value="Unassembled WGS sequence"/>
</dbReference>
<dbReference type="EMBL" id="BATI01000070">
    <property type="protein sequence ID" value="GAD65107.1"/>
    <property type="molecule type" value="Genomic_DNA"/>
</dbReference>
<feature type="non-terminal residue" evidence="1">
    <location>
        <position position="1"/>
    </location>
</feature>
<organism evidence="1 2">
    <name type="scientific">Aquipseudomonas alcaligenes (strain ATCC 14909 / DSM 50342 / CCUG 1425 / JCM 20561 / NBRC 14159 / NCIMB 9945 / NCTC 10367 / 1577)</name>
    <name type="common">Pseudomonas alcaligenes</name>
    <dbReference type="NCBI Taxonomy" id="1215092"/>
    <lineage>
        <taxon>Bacteria</taxon>
        <taxon>Pseudomonadati</taxon>
        <taxon>Pseudomonadota</taxon>
        <taxon>Gammaproteobacteria</taxon>
        <taxon>Pseudomonadales</taxon>
        <taxon>Pseudomonadaceae</taxon>
        <taxon>Aquipseudomonas</taxon>
    </lineage>
</organism>
<accession>U2ZVH8</accession>
<protein>
    <submittedName>
        <fullName evidence="1">Uncharacterized protein</fullName>
    </submittedName>
</protein>
<keyword evidence="2" id="KW-1185">Reference proteome</keyword>
<evidence type="ECO:0000313" key="1">
    <source>
        <dbReference type="EMBL" id="GAD65107.1"/>
    </source>
</evidence>
<dbReference type="AlphaFoldDB" id="U2ZVH8"/>
<dbReference type="RefSeq" id="WP_021703128.1">
    <property type="nucleotide sequence ID" value="NZ_BATI01000070.1"/>
</dbReference>
<name>U2ZVH8_AQUA1</name>
<gene>
    <name evidence="1" type="ORF">PA6_070_00010</name>
</gene>
<proteinExistence type="predicted"/>
<sequence>SLTVPIEKIHSNKNIVQDDIFLKKYLRFINGEKQALLTRISIKNLKNGFYERSASGFVSITDAVSDDDISYIIGLIRSGHRPQIYAYKNINKNTSEAYIAPDDSATYQAYAALGIEMIPAVVLETSITLEESAYEIRHLKFKEENLGAYIDSTIAKKETREAYSILGDNISEDHASELEKLHLRASRLAEKVKKFHHSYIPGLHYHQTLFSILYRLSENLQAIKLLINSAYYFQAVCLLRSIYEISLDFYVDWLAPEQIGFWLQTHARVDRAGFNKAMELAHPQENAKRSKLLIERKSYCYNLLSNVSNKANLSPLGRSFYDEVYTFSSEVAHQDFNMTEIYSILMENPNSKTFNDKATSTLIRCLDLITAKICHRIEQDIGVAQ</sequence>
<reference evidence="1" key="1">
    <citation type="submission" date="2024-09" db="EMBL/GenBank/DDBJ databases">
        <title>Whole genome shotgun sequence of Pseudomonas alcaligenes NBRC 14159.</title>
        <authorList>
            <person name="Yoshida I."/>
            <person name="Hosoyama A."/>
            <person name="Tsuchikane K."/>
            <person name="Noguchi M."/>
            <person name="Hirakata S."/>
            <person name="Ando Y."/>
            <person name="Ohji S."/>
            <person name="Yamazoe A."/>
            <person name="Yamazaki S."/>
            <person name="Fujita N."/>
        </authorList>
    </citation>
    <scope>NUCLEOTIDE SEQUENCE</scope>
    <source>
        <strain evidence="1">NBRC 14159</strain>
    </source>
</reference>